<name>A0A8J7FKB9_9NEIS</name>
<keyword evidence="1" id="KW-0472">Membrane</keyword>
<evidence type="ECO:0000313" key="3">
    <source>
        <dbReference type="Proteomes" id="UP000604481"/>
    </source>
</evidence>
<sequence>MTFVSILKQATLGAAGGVALITALPIFGAVGAITATGAAVGATMGAVLGVCDAIRDEENSV</sequence>
<keyword evidence="1" id="KW-1133">Transmembrane helix</keyword>
<organism evidence="2 3">
    <name type="scientific">Chitinilyticum piscinae</name>
    <dbReference type="NCBI Taxonomy" id="2866724"/>
    <lineage>
        <taxon>Bacteria</taxon>
        <taxon>Pseudomonadati</taxon>
        <taxon>Pseudomonadota</taxon>
        <taxon>Betaproteobacteria</taxon>
        <taxon>Neisseriales</taxon>
        <taxon>Chitinibacteraceae</taxon>
        <taxon>Chitinilyticum</taxon>
    </lineage>
</organism>
<feature type="transmembrane region" description="Helical" evidence="1">
    <location>
        <begin position="12"/>
        <end position="35"/>
    </location>
</feature>
<gene>
    <name evidence="2" type="ORF">INR99_15875</name>
</gene>
<keyword evidence="3" id="KW-1185">Reference proteome</keyword>
<evidence type="ECO:0000313" key="2">
    <source>
        <dbReference type="EMBL" id="MBE9610818.1"/>
    </source>
</evidence>
<comment type="caution">
    <text evidence="2">The sequence shown here is derived from an EMBL/GenBank/DDBJ whole genome shotgun (WGS) entry which is preliminary data.</text>
</comment>
<dbReference type="AlphaFoldDB" id="A0A8J7FKB9"/>
<dbReference type="RefSeq" id="WP_194117366.1">
    <property type="nucleotide sequence ID" value="NZ_JADFUA010000014.1"/>
</dbReference>
<dbReference type="EMBL" id="JADFUA010000014">
    <property type="protein sequence ID" value="MBE9610818.1"/>
    <property type="molecule type" value="Genomic_DNA"/>
</dbReference>
<evidence type="ECO:0000256" key="1">
    <source>
        <dbReference type="SAM" id="Phobius"/>
    </source>
</evidence>
<accession>A0A8J7FKB9</accession>
<proteinExistence type="predicted"/>
<keyword evidence="1" id="KW-0812">Transmembrane</keyword>
<reference evidence="2 3" key="1">
    <citation type="submission" date="2020-10" db="EMBL/GenBank/DDBJ databases">
        <title>The genome sequence of Chitinilyticum litopenaei 4Y14.</title>
        <authorList>
            <person name="Liu Y."/>
        </authorList>
    </citation>
    <scope>NUCLEOTIDE SEQUENCE [LARGE SCALE GENOMIC DNA]</scope>
    <source>
        <strain evidence="2 3">4Y14</strain>
    </source>
</reference>
<dbReference type="Proteomes" id="UP000604481">
    <property type="component" value="Unassembled WGS sequence"/>
</dbReference>
<protein>
    <submittedName>
        <fullName evidence="2">Uncharacterized protein</fullName>
    </submittedName>
</protein>